<accession>A0A6M4GZG0</accession>
<feature type="signal peptide" evidence="1">
    <location>
        <begin position="1"/>
        <end position="21"/>
    </location>
</feature>
<dbReference type="Proteomes" id="UP000501534">
    <property type="component" value="Chromosome"/>
</dbReference>
<evidence type="ECO:0000313" key="3">
    <source>
        <dbReference type="Proteomes" id="UP000501534"/>
    </source>
</evidence>
<sequence length="297" mass="32022">MKPILALCLAGALAFAPVVSAQDNKAADPAPPPPKPTVYAVVSAVGGDLTFVRQREQVGSNRVDTYNRLTLQVPDASLDGAVLRGLAKVLRSNEPDAVIHYMRLNPKELEGLRPQQKGAVAIGKLAKAFDGMPERQGWDKIVIITPGYLLPGHRGMGSKLGGLGVYVQPLYSATENATGPIGGGVEDLAPAGVSAEESAVTPDGDYTPAKRYIAPYFYTKLWILDAKTLTVLDYDERYDFQKIYDPKWTATDVQRNFTPEQMATAVDAFVERSAARSLREAVGTVTVSEPKPVTPRP</sequence>
<dbReference type="KEGG" id="uru:DSM104443_03712"/>
<dbReference type="EMBL" id="CP053069">
    <property type="protein sequence ID" value="QJR12621.1"/>
    <property type="molecule type" value="Genomic_DNA"/>
</dbReference>
<dbReference type="RefSeq" id="WP_171094982.1">
    <property type="nucleotide sequence ID" value="NZ_CP053069.1"/>
</dbReference>
<organism evidence="2 3">
    <name type="scientific">Usitatibacter rugosus</name>
    <dbReference type="NCBI Taxonomy" id="2732067"/>
    <lineage>
        <taxon>Bacteria</taxon>
        <taxon>Pseudomonadati</taxon>
        <taxon>Pseudomonadota</taxon>
        <taxon>Betaproteobacteria</taxon>
        <taxon>Nitrosomonadales</taxon>
        <taxon>Usitatibacteraceae</taxon>
        <taxon>Usitatibacter</taxon>
    </lineage>
</organism>
<keyword evidence="1" id="KW-0732">Signal</keyword>
<dbReference type="AlphaFoldDB" id="A0A6M4GZG0"/>
<evidence type="ECO:0000256" key="1">
    <source>
        <dbReference type="SAM" id="SignalP"/>
    </source>
</evidence>
<evidence type="ECO:0000313" key="2">
    <source>
        <dbReference type="EMBL" id="QJR12621.1"/>
    </source>
</evidence>
<name>A0A6M4GZG0_9PROT</name>
<proteinExistence type="predicted"/>
<protein>
    <submittedName>
        <fullName evidence="2">Uncharacterized protein</fullName>
    </submittedName>
</protein>
<keyword evidence="3" id="KW-1185">Reference proteome</keyword>
<gene>
    <name evidence="2" type="ORF">DSM104443_03712</name>
</gene>
<reference evidence="2 3" key="1">
    <citation type="submission" date="2020-04" db="EMBL/GenBank/DDBJ databases">
        <title>Usitatibacter rugosus gen. nov., sp. nov. and Usitatibacter palustris sp. nov., novel members of Usitatibacteraceae fam. nov. within the order Nitrosomonadales isolated from soil.</title>
        <authorList>
            <person name="Huber K.J."/>
            <person name="Neumann-Schaal M."/>
            <person name="Geppert A."/>
            <person name="Luckner M."/>
            <person name="Wanner G."/>
            <person name="Overmann J."/>
        </authorList>
    </citation>
    <scope>NUCLEOTIDE SEQUENCE [LARGE SCALE GENOMIC DNA]</scope>
    <source>
        <strain evidence="2 3">0125_3</strain>
    </source>
</reference>
<feature type="chain" id="PRO_5026951615" evidence="1">
    <location>
        <begin position="22"/>
        <end position="297"/>
    </location>
</feature>